<dbReference type="InterPro" id="IPR051453">
    <property type="entry name" value="MBL_Glyoxalase_II"/>
</dbReference>
<dbReference type="PANTHER" id="PTHR46233">
    <property type="entry name" value="HYDROXYACYLGLUTATHIONE HYDROLASE GLOC"/>
    <property type="match status" value="1"/>
</dbReference>
<feature type="domain" description="Metallo-beta-lactamase" evidence="5">
    <location>
        <begin position="12"/>
        <end position="183"/>
    </location>
</feature>
<evidence type="ECO:0000256" key="4">
    <source>
        <dbReference type="ARBA" id="ARBA00022833"/>
    </source>
</evidence>
<keyword evidence="4" id="KW-0862">Zinc</keyword>
<dbReference type="Proteomes" id="UP000472521">
    <property type="component" value="Unassembled WGS sequence"/>
</dbReference>
<dbReference type="InterPro" id="IPR036866">
    <property type="entry name" value="RibonucZ/Hydroxyglut_hydro"/>
</dbReference>
<name>A0A6B4U9X3_CLOBO</name>
<dbReference type="InterPro" id="IPR001279">
    <property type="entry name" value="Metallo-B-lactamas"/>
</dbReference>
<dbReference type="CDD" id="cd06262">
    <property type="entry name" value="metallo-hydrolase-like_MBL-fold"/>
    <property type="match status" value="1"/>
</dbReference>
<dbReference type="SUPFAM" id="SSF56281">
    <property type="entry name" value="Metallo-hydrolase/oxidoreductase"/>
    <property type="match status" value="1"/>
</dbReference>
<dbReference type="Gene3D" id="3.60.15.10">
    <property type="entry name" value="Ribonuclease Z/Hydroxyacylglutathione hydrolase-like"/>
    <property type="match status" value="1"/>
</dbReference>
<sequence>MDIKTIPVGIYNANCYLLIDQDKCAIIDPGGDPEDIIKIIEDNNLIPKFILLTHGHIDHVSGVEAIKDEYNIPFYINRKDEDLIKEAEYIFGNFGKYKNADEYLVEGKEFQLGNLKIKAIETPGHSPGGMSFLVNNVIFTGDTLFRESIGRSDFIGGSHNTLINSIQSKITVLDPDIYVLPGHGPQSTIGYEKDNNPFF</sequence>
<evidence type="ECO:0000256" key="2">
    <source>
        <dbReference type="ARBA" id="ARBA00022723"/>
    </source>
</evidence>
<protein>
    <submittedName>
        <fullName evidence="6">MBL fold metallo-hydrolase</fullName>
    </submittedName>
</protein>
<comment type="cofactor">
    <cofactor evidence="1">
        <name>Zn(2+)</name>
        <dbReference type="ChEBI" id="CHEBI:29105"/>
    </cofactor>
</comment>
<keyword evidence="2" id="KW-0479">Metal-binding</keyword>
<dbReference type="GO" id="GO:0016787">
    <property type="term" value="F:hydrolase activity"/>
    <property type="evidence" value="ECO:0007669"/>
    <property type="project" value="UniProtKB-KW"/>
</dbReference>
<accession>A0A6B4U9X3</accession>
<evidence type="ECO:0000313" key="7">
    <source>
        <dbReference type="Proteomes" id="UP000472521"/>
    </source>
</evidence>
<comment type="caution">
    <text evidence="6">The sequence shown here is derived from an EMBL/GenBank/DDBJ whole genome shotgun (WGS) entry which is preliminary data.</text>
</comment>
<dbReference type="GO" id="GO:0046872">
    <property type="term" value="F:metal ion binding"/>
    <property type="evidence" value="ECO:0007669"/>
    <property type="project" value="UniProtKB-KW"/>
</dbReference>
<dbReference type="AlphaFoldDB" id="A0A6B4U9X3"/>
<proteinExistence type="predicted"/>
<gene>
    <name evidence="6" type="ORF">FCV25_13340</name>
</gene>
<evidence type="ECO:0000256" key="3">
    <source>
        <dbReference type="ARBA" id="ARBA00022801"/>
    </source>
</evidence>
<dbReference type="Pfam" id="PF00753">
    <property type="entry name" value="Lactamase_B"/>
    <property type="match status" value="1"/>
</dbReference>
<evidence type="ECO:0000256" key="1">
    <source>
        <dbReference type="ARBA" id="ARBA00001947"/>
    </source>
</evidence>
<evidence type="ECO:0000313" key="6">
    <source>
        <dbReference type="EMBL" id="NFF02730.1"/>
    </source>
</evidence>
<dbReference type="EMBL" id="SWND01000007">
    <property type="protein sequence ID" value="NFF02730.1"/>
    <property type="molecule type" value="Genomic_DNA"/>
</dbReference>
<evidence type="ECO:0000259" key="5">
    <source>
        <dbReference type="SMART" id="SM00849"/>
    </source>
</evidence>
<keyword evidence="3 6" id="KW-0378">Hydrolase</keyword>
<reference evidence="6 7" key="1">
    <citation type="submission" date="2019-04" db="EMBL/GenBank/DDBJ databases">
        <title>Genome sequencing of Clostridium botulinum Groups I-IV and Clostridium butyricum.</title>
        <authorList>
            <person name="Brunt J."/>
            <person name="Van Vliet A.H.M."/>
            <person name="Stringer S.C."/>
            <person name="Carter A.T."/>
            <person name="Peck M.W."/>
        </authorList>
    </citation>
    <scope>NUCLEOTIDE SEQUENCE [LARGE SCALE GENOMIC DNA]</scope>
    <source>
        <strain evidence="6 7">IFR 18/054</strain>
    </source>
</reference>
<dbReference type="SMART" id="SM00849">
    <property type="entry name" value="Lactamase_B"/>
    <property type="match status" value="1"/>
</dbReference>
<organism evidence="6 7">
    <name type="scientific">Clostridium botulinum</name>
    <dbReference type="NCBI Taxonomy" id="1491"/>
    <lineage>
        <taxon>Bacteria</taxon>
        <taxon>Bacillati</taxon>
        <taxon>Bacillota</taxon>
        <taxon>Clostridia</taxon>
        <taxon>Eubacteriales</taxon>
        <taxon>Clostridiaceae</taxon>
        <taxon>Clostridium</taxon>
    </lineage>
</organism>
<dbReference type="PANTHER" id="PTHR46233:SF3">
    <property type="entry name" value="HYDROXYACYLGLUTATHIONE HYDROLASE GLOC"/>
    <property type="match status" value="1"/>
</dbReference>